<organism evidence="1 2">
    <name type="scientific">Sulfitobacter albidus</name>
    <dbReference type="NCBI Taxonomy" id="2829501"/>
    <lineage>
        <taxon>Bacteria</taxon>
        <taxon>Pseudomonadati</taxon>
        <taxon>Pseudomonadota</taxon>
        <taxon>Alphaproteobacteria</taxon>
        <taxon>Rhodobacterales</taxon>
        <taxon>Roseobacteraceae</taxon>
        <taxon>Sulfitobacter</taxon>
    </lineage>
</organism>
<dbReference type="KEGG" id="sual:KDD17_04280"/>
<evidence type="ECO:0000313" key="1">
    <source>
        <dbReference type="EMBL" id="QUJ77242.1"/>
    </source>
</evidence>
<dbReference type="EMBL" id="CP073581">
    <property type="protein sequence ID" value="QUJ77242.1"/>
    <property type="molecule type" value="Genomic_DNA"/>
</dbReference>
<dbReference type="RefSeq" id="WP_212705437.1">
    <property type="nucleotide sequence ID" value="NZ_CP073581.1"/>
</dbReference>
<reference evidence="1" key="1">
    <citation type="submission" date="2021-04" db="EMBL/GenBank/DDBJ databases">
        <title>Complete genome sequence for Sulfitobacter sp. strain JK7-1.</title>
        <authorList>
            <person name="Park S.-J."/>
        </authorList>
    </citation>
    <scope>NUCLEOTIDE SEQUENCE</scope>
    <source>
        <strain evidence="1">JK7-1</strain>
    </source>
</reference>
<gene>
    <name evidence="1" type="ORF">KDD17_04280</name>
</gene>
<protein>
    <submittedName>
        <fullName evidence="1">Uncharacterized protein</fullName>
    </submittedName>
</protein>
<name>A0A975JEX2_9RHOB</name>
<sequence length="230" mass="24693">MSIPFSTVPLRTVILVLVCCVLVSGAQAGAQRFGWAQETRLTVATPAGPVSARAVHEINATFYAESPPFATITQIEYTVQGGPLMLEIAPDAWIFGIIRNTEFFESAYAELSPRQIFLDTLSSQGEGDPRPVDPALFGALPGLVFFRFADPADPNSAELVDLGDLAALYGPGHTLVGVTTRPTLQAASTGGRLHNILPWLATYDDWITLPRPGARALQIAPFEFVAGVKR</sequence>
<accession>A0A975JEX2</accession>
<evidence type="ECO:0000313" key="2">
    <source>
        <dbReference type="Proteomes" id="UP000683291"/>
    </source>
</evidence>
<dbReference type="AlphaFoldDB" id="A0A975JEX2"/>
<keyword evidence="2" id="KW-1185">Reference proteome</keyword>
<dbReference type="Proteomes" id="UP000683291">
    <property type="component" value="Chromosome 1"/>
</dbReference>
<proteinExistence type="predicted"/>